<evidence type="ECO:0000256" key="1">
    <source>
        <dbReference type="SAM" id="Phobius"/>
    </source>
</evidence>
<keyword evidence="1" id="KW-1133">Transmembrane helix</keyword>
<organism evidence="2 3">
    <name type="scientific">Rhodopirellula sallentina SM41</name>
    <dbReference type="NCBI Taxonomy" id="1263870"/>
    <lineage>
        <taxon>Bacteria</taxon>
        <taxon>Pseudomonadati</taxon>
        <taxon>Planctomycetota</taxon>
        <taxon>Planctomycetia</taxon>
        <taxon>Pirellulales</taxon>
        <taxon>Pirellulaceae</taxon>
        <taxon>Rhodopirellula</taxon>
    </lineage>
</organism>
<reference evidence="2 3" key="1">
    <citation type="journal article" date="2013" name="Mar. Genomics">
        <title>Expression of sulfatases in Rhodopirellula baltica and the diversity of sulfatases in the genus Rhodopirellula.</title>
        <authorList>
            <person name="Wegner C.E."/>
            <person name="Richter-Heitmann T."/>
            <person name="Klindworth A."/>
            <person name="Klockow C."/>
            <person name="Richter M."/>
            <person name="Achstetter T."/>
            <person name="Glockner F.O."/>
            <person name="Harder J."/>
        </authorList>
    </citation>
    <scope>NUCLEOTIDE SEQUENCE [LARGE SCALE GENOMIC DNA]</scope>
    <source>
        <strain evidence="2 3">SM41</strain>
    </source>
</reference>
<dbReference type="AlphaFoldDB" id="M5U8E1"/>
<sequence>MDSQLSVPGYGRRYPTEMKTPIILSSLLAIGVVASFANINRFELQLDRNRTSNPLSFTEHEIYRSRTIRGWPLASYAFGGGNTLAKLHLTGPLGGEHTWAVESTNLAAWLLLILLANLVTGATLVASLFAATNRLSVGRARMPKFTIASMLFATMLVAIVLAFRQDFPTLAYLAGVSGFYYEPTRVLYYASIFIMLLAIGSVLVNAAHFGSNFLGSIPKAESG</sequence>
<feature type="transmembrane region" description="Helical" evidence="1">
    <location>
        <begin position="186"/>
        <end position="207"/>
    </location>
</feature>
<keyword evidence="1" id="KW-0812">Transmembrane</keyword>
<keyword evidence="1" id="KW-0472">Membrane</keyword>
<feature type="transmembrane region" description="Helical" evidence="1">
    <location>
        <begin position="106"/>
        <end position="133"/>
    </location>
</feature>
<evidence type="ECO:0000313" key="3">
    <source>
        <dbReference type="Proteomes" id="UP000011885"/>
    </source>
</evidence>
<feature type="transmembrane region" description="Helical" evidence="1">
    <location>
        <begin position="145"/>
        <end position="163"/>
    </location>
</feature>
<proteinExistence type="predicted"/>
<dbReference type="EMBL" id="ANOH01000296">
    <property type="protein sequence ID" value="EMI54141.1"/>
    <property type="molecule type" value="Genomic_DNA"/>
</dbReference>
<comment type="caution">
    <text evidence="2">The sequence shown here is derived from an EMBL/GenBank/DDBJ whole genome shotgun (WGS) entry which is preliminary data.</text>
</comment>
<feature type="transmembrane region" description="Helical" evidence="1">
    <location>
        <begin position="21"/>
        <end position="39"/>
    </location>
</feature>
<accession>M5U8E1</accession>
<dbReference type="Proteomes" id="UP000011885">
    <property type="component" value="Unassembled WGS sequence"/>
</dbReference>
<gene>
    <name evidence="2" type="ORF">RSSM_04411</name>
</gene>
<keyword evidence="3" id="KW-1185">Reference proteome</keyword>
<dbReference type="PATRIC" id="fig|1263870.3.peg.4665"/>
<dbReference type="RefSeq" id="WP_008682962.1">
    <property type="nucleotide sequence ID" value="NZ_ANOH01000296.1"/>
</dbReference>
<evidence type="ECO:0000313" key="2">
    <source>
        <dbReference type="EMBL" id="EMI54141.1"/>
    </source>
</evidence>
<protein>
    <submittedName>
        <fullName evidence="2">Membrane protein</fullName>
    </submittedName>
</protein>
<name>M5U8E1_9BACT</name>